<dbReference type="GO" id="GO:0000226">
    <property type="term" value="P:microtubule cytoskeleton organization"/>
    <property type="evidence" value="ECO:0007669"/>
    <property type="project" value="TreeGrafter"/>
</dbReference>
<dbReference type="InterPro" id="IPR011989">
    <property type="entry name" value="ARM-like"/>
</dbReference>
<evidence type="ECO:0000313" key="8">
    <source>
        <dbReference type="EMBL" id="KAK1944694.1"/>
    </source>
</evidence>
<name>A0AAD9LS26_9STRA</name>
<keyword evidence="3" id="KW-0677">Repeat</keyword>
<feature type="compositionally biased region" description="Low complexity" evidence="6">
    <location>
        <begin position="1071"/>
        <end position="1087"/>
    </location>
</feature>
<dbReference type="PROSITE" id="PS50077">
    <property type="entry name" value="HEAT_REPEAT"/>
    <property type="match status" value="1"/>
</dbReference>
<protein>
    <submittedName>
        <fullName evidence="8">CLIP-associating protein 1-B</fullName>
    </submittedName>
</protein>
<dbReference type="EMBL" id="JASMQC010000005">
    <property type="protein sequence ID" value="KAK1944694.1"/>
    <property type="molecule type" value="Genomic_DNA"/>
</dbReference>
<feature type="repeat" description="HEAT" evidence="5">
    <location>
        <begin position="163"/>
        <end position="201"/>
    </location>
</feature>
<dbReference type="Gene3D" id="1.25.10.10">
    <property type="entry name" value="Leucine-rich Repeat Variant"/>
    <property type="match status" value="4"/>
</dbReference>
<dbReference type="InterPro" id="IPR024395">
    <property type="entry name" value="CLASP_N_dom"/>
</dbReference>
<feature type="compositionally biased region" description="Low complexity" evidence="6">
    <location>
        <begin position="749"/>
        <end position="772"/>
    </location>
</feature>
<dbReference type="GO" id="GO:1902903">
    <property type="term" value="P:regulation of supramolecular fiber organization"/>
    <property type="evidence" value="ECO:0007669"/>
    <property type="project" value="UniProtKB-ARBA"/>
</dbReference>
<keyword evidence="4" id="KW-0206">Cytoskeleton</keyword>
<feature type="compositionally biased region" description="Polar residues" evidence="6">
    <location>
        <begin position="629"/>
        <end position="646"/>
    </location>
</feature>
<dbReference type="Pfam" id="PF02985">
    <property type="entry name" value="HEAT"/>
    <property type="match status" value="1"/>
</dbReference>
<dbReference type="GO" id="GO:0031110">
    <property type="term" value="P:regulation of microtubule polymerization or depolymerization"/>
    <property type="evidence" value="ECO:0007669"/>
    <property type="project" value="UniProtKB-ARBA"/>
</dbReference>
<comment type="subcellular location">
    <subcellularLocation>
        <location evidence="1">Cytoplasm</location>
        <location evidence="1">Cytoskeleton</location>
    </subcellularLocation>
</comment>
<dbReference type="Pfam" id="PF21040">
    <property type="entry name" value="CEP104-like_TOG"/>
    <property type="match status" value="1"/>
</dbReference>
<evidence type="ECO:0000313" key="9">
    <source>
        <dbReference type="Proteomes" id="UP001259832"/>
    </source>
</evidence>
<dbReference type="GO" id="GO:0005819">
    <property type="term" value="C:spindle"/>
    <property type="evidence" value="ECO:0007669"/>
    <property type="project" value="UniProtKB-ARBA"/>
</dbReference>
<dbReference type="GO" id="GO:0005881">
    <property type="term" value="C:cytoplasmic microtubule"/>
    <property type="evidence" value="ECO:0007669"/>
    <property type="project" value="TreeGrafter"/>
</dbReference>
<proteinExistence type="predicted"/>
<reference evidence="8" key="1">
    <citation type="submission" date="2023-08" db="EMBL/GenBank/DDBJ databases">
        <title>Reference Genome Resource for the Citrus Pathogen Phytophthora citrophthora.</title>
        <authorList>
            <person name="Moller H."/>
            <person name="Coetzee B."/>
            <person name="Rose L.J."/>
            <person name="Van Niekerk J.M."/>
        </authorList>
    </citation>
    <scope>NUCLEOTIDE SEQUENCE</scope>
    <source>
        <strain evidence="8">STE-U-9442</strain>
    </source>
</reference>
<dbReference type="PANTHER" id="PTHR21567:SF9">
    <property type="entry name" value="CLIP-ASSOCIATING PROTEIN"/>
    <property type="match status" value="1"/>
</dbReference>
<evidence type="ECO:0000259" key="7">
    <source>
        <dbReference type="SMART" id="SM01349"/>
    </source>
</evidence>
<dbReference type="SUPFAM" id="SSF48371">
    <property type="entry name" value="ARM repeat"/>
    <property type="match status" value="1"/>
</dbReference>
<feature type="region of interest" description="Disordered" evidence="6">
    <location>
        <begin position="615"/>
        <end position="794"/>
    </location>
</feature>
<dbReference type="Pfam" id="PF12348">
    <property type="entry name" value="CLASP_N"/>
    <property type="match status" value="1"/>
</dbReference>
<dbReference type="InterPro" id="IPR016024">
    <property type="entry name" value="ARM-type_fold"/>
</dbReference>
<gene>
    <name evidence="8" type="ORF">P3T76_003227</name>
</gene>
<dbReference type="InterPro" id="IPR034085">
    <property type="entry name" value="TOG"/>
</dbReference>
<evidence type="ECO:0000256" key="2">
    <source>
        <dbReference type="ARBA" id="ARBA00022490"/>
    </source>
</evidence>
<dbReference type="InterPro" id="IPR048491">
    <property type="entry name" value="XMAP215_CLASP_TOG"/>
</dbReference>
<sequence>MIRRLEMEETAALLGSTAIKQRLTGVTSLLEQLRRQDATPETSALLIPHVLPCLRDHNSKIALGALEILELLVSRVAENTLRSYFKQLWSSLVEKLGDNKLQVREKAVDVVVELSVVLGMDTMLDKLKICMSHKNWRTREQSLHAVLRCLERHNAFKERQEEQLDEVLKLLEDSSKDVRDAAITALEQFYTYIGPSLLSNLEYKNIRAAHMKTLTDRFERIPAGSKNSSSMDRGASTQNAGKAVPAANGALPDELSSILSSYDVQVSSSSSSMARYLASIRNRTLNEAKAAEGERSPSQESSSSTHFVQDFSTEAAFGANDISEREIQKQLDVIYDKLHLDNNWDKRVDGLKVLQKLASRCSKASNSVTALPFLSQSLRPIRDRLCQQVSDLRSSVSREACQTIQTLANTLRDEFNAHAEICLGNLLKATYVTIQVISTSADTTIKSIIESTSNGYVRVIPKLIECVKSRNQVLRCNAVCFLTLTLQQWSVSFLSKHSDLFVPVMPAILQDALGDVRAQSRKCYWAFHYLFPDEAKSIFARLDRSTQKNVNDDPSKFTAKAARHTDYSSMGVPTSQGSDLVRSALRTASAAQPPISAPAVLNSVTFSDEPHIFNAQETTGNLPRRVFEGTSSSVGDTENVQPSRMLSQGPMRIGLAARAKASANKDSSTSVKEKKKKSSAAGPQRVRSAPKPPQSNTTAESLYTSRQEPSTAGFHTSSQQSKAQRVQHVQAPAPMEIDDVEPRGPKRFPLASLPSPTASNASSSKTNNSKSGSTDKPKRAAPSKVSERPKVSPLPTVDQLEEALANIESRSWSTRLEAVEYIGKLLQRRVEEVENGTSAEHKVDGRILMAFLKHLSDAHYRVSQGVLQNLLPLLKLSNNGQRLIPHLKTVLPKLFQKFIDTKESTRLAAKENLEYVASTVESATLAAIVISMLGDGSNMKVKAAMCHYLRELLPEAGGYMKNGANNSHMRSFLLKIALLMDTDVPVSVSSACGELVAVAAQLYGPEMEVALGLLPPSKRLVVSKVLKTKKIILNFSNPPRPPFSTSQSDHDNQETIPQAPKPERSRKRPESPSVSSSSPSRQSSQKRINTSQPVENQRPGVRLISPDGDKGSSSFSSASFPVDNQGIQLEDILHLLEQKNLPETEVMQALYKTLRFIDTGSSETWDRCFGRLLLLLLDAATEKNVYALKVLQRLVEAQSSRAQTFFELLLQRLIDAMADQVDVARHLMERILHALVTSASDLQQTLLTLISLVDNREPPTLQVVMRLVNVCLQALERNSNQDPAFLRSGDVANRIMNVLTQRLNDTSSSVRKSAVDCLVAFHFATKEDNSVVPKYLSAELDETRRRLVEIFIDRAKMERHHIDLSS</sequence>
<keyword evidence="2" id="KW-0963">Cytoplasm</keyword>
<dbReference type="GO" id="GO:0000278">
    <property type="term" value="P:mitotic cell cycle"/>
    <property type="evidence" value="ECO:0007669"/>
    <property type="project" value="UniProtKB-ARBA"/>
</dbReference>
<feature type="region of interest" description="Disordered" evidence="6">
    <location>
        <begin position="1036"/>
        <end position="1117"/>
    </location>
</feature>
<evidence type="ECO:0000256" key="4">
    <source>
        <dbReference type="ARBA" id="ARBA00023212"/>
    </source>
</evidence>
<evidence type="ECO:0000256" key="5">
    <source>
        <dbReference type="PROSITE-ProRule" id="PRU00103"/>
    </source>
</evidence>
<feature type="compositionally biased region" description="Polar residues" evidence="6">
    <location>
        <begin position="225"/>
        <end position="240"/>
    </location>
</feature>
<dbReference type="Pfam" id="PF21041">
    <property type="entry name" value="XMAP215_CLASP_TOG"/>
    <property type="match status" value="1"/>
</dbReference>
<feature type="region of interest" description="Disordered" evidence="6">
    <location>
        <begin position="220"/>
        <end position="247"/>
    </location>
</feature>
<evidence type="ECO:0000256" key="1">
    <source>
        <dbReference type="ARBA" id="ARBA00004245"/>
    </source>
</evidence>
<feature type="domain" description="TOG" evidence="7">
    <location>
        <begin position="786"/>
        <end position="1039"/>
    </location>
</feature>
<keyword evidence="9" id="KW-1185">Reference proteome</keyword>
<feature type="domain" description="TOG" evidence="7">
    <location>
        <begin position="320"/>
        <end position="563"/>
    </location>
</feature>
<evidence type="ECO:0000256" key="3">
    <source>
        <dbReference type="ARBA" id="ARBA00022737"/>
    </source>
</evidence>
<organism evidence="8 9">
    <name type="scientific">Phytophthora citrophthora</name>
    <dbReference type="NCBI Taxonomy" id="4793"/>
    <lineage>
        <taxon>Eukaryota</taxon>
        <taxon>Sar</taxon>
        <taxon>Stramenopiles</taxon>
        <taxon>Oomycota</taxon>
        <taxon>Peronosporomycetes</taxon>
        <taxon>Peronosporales</taxon>
        <taxon>Peronosporaceae</taxon>
        <taxon>Phytophthora</taxon>
    </lineage>
</organism>
<evidence type="ECO:0000256" key="6">
    <source>
        <dbReference type="SAM" id="MobiDB-lite"/>
    </source>
</evidence>
<feature type="domain" description="TOG" evidence="7">
    <location>
        <begin position="1125"/>
        <end position="1361"/>
    </location>
</feature>
<comment type="caution">
    <text evidence="8">The sequence shown here is derived from an EMBL/GenBank/DDBJ whole genome shotgun (WGS) entry which is preliminary data.</text>
</comment>
<dbReference type="PANTHER" id="PTHR21567">
    <property type="entry name" value="CLASP"/>
    <property type="match status" value="1"/>
</dbReference>
<dbReference type="InterPro" id="IPR021133">
    <property type="entry name" value="HEAT_type_2"/>
</dbReference>
<dbReference type="InterPro" id="IPR000357">
    <property type="entry name" value="HEAT"/>
</dbReference>
<accession>A0AAD9LS26</accession>
<dbReference type="Proteomes" id="UP001259832">
    <property type="component" value="Unassembled WGS sequence"/>
</dbReference>
<feature type="compositionally biased region" description="Polar residues" evidence="6">
    <location>
        <begin position="694"/>
        <end position="724"/>
    </location>
</feature>
<dbReference type="GO" id="GO:0008017">
    <property type="term" value="F:microtubule binding"/>
    <property type="evidence" value="ECO:0007669"/>
    <property type="project" value="TreeGrafter"/>
</dbReference>
<feature type="domain" description="TOG" evidence="7">
    <location>
        <begin position="1"/>
        <end position="227"/>
    </location>
</feature>
<dbReference type="SMART" id="SM01349">
    <property type="entry name" value="TOG"/>
    <property type="match status" value="4"/>
</dbReference>